<dbReference type="PANTHER" id="PTHR11893">
    <property type="entry name" value="INNEXIN"/>
    <property type="match status" value="1"/>
</dbReference>
<evidence type="ECO:0000256" key="9">
    <source>
        <dbReference type="ARBA" id="ARBA00023065"/>
    </source>
</evidence>
<protein>
    <recommendedName>
        <fullName evidence="12">Innexin</fullName>
    </recommendedName>
</protein>
<dbReference type="Pfam" id="PF00876">
    <property type="entry name" value="Innexin"/>
    <property type="match status" value="1"/>
</dbReference>
<sequence>MLDIFRGLKTLIKVSSIHIDSPVFRLHYSITVLILFAFSLIVTTRQYVGNPIDCVHTKDIPEDVLNTYCWIHSTYTVKGAFNKKVGVEVPYPGVETSKDEKDKKLYKYYQWVCFCLFFQAILFYTPRWLWKSWEGGKIRALMLDLDIGICAENEKRMKKQLMIDYLLENFTYHNWWAYKYYFCEVLALINVIGQMFLMNRFFDGAFLSFGIRVLEFMDSDQEDRIDPIIQVFPKMTKCTFYKYGVSGEVERHDAICILPLNVVNEKIYVFLWFWFILLAMLTLLTIVYRIIIILSPRMRMYLLRMRYRLMKKEDIDLIVRQSKMGDWFLFYMLGENVDSVIFRDVIHELARKLRGHHLDFPRGFKNDMQEP</sequence>
<evidence type="ECO:0000313" key="14">
    <source>
        <dbReference type="RefSeq" id="XP_017784552.1"/>
    </source>
</evidence>
<comment type="subcellular location">
    <subcellularLocation>
        <location evidence="1">Cell junction</location>
        <location evidence="1">Gap junction</location>
    </subcellularLocation>
    <subcellularLocation>
        <location evidence="2 12">Cell membrane</location>
        <topology evidence="2 12">Multi-pass membrane protein</topology>
    </subcellularLocation>
</comment>
<keyword evidence="7" id="KW-0965">Cell junction</keyword>
<evidence type="ECO:0000256" key="2">
    <source>
        <dbReference type="ARBA" id="ARBA00004651"/>
    </source>
</evidence>
<keyword evidence="6" id="KW-0303">Gap junction</keyword>
<proteinExistence type="inferred from homology"/>
<dbReference type="GeneID" id="108568129"/>
<reference evidence="14" key="1">
    <citation type="submission" date="2025-08" db="UniProtKB">
        <authorList>
            <consortium name="RefSeq"/>
        </authorList>
    </citation>
    <scope>IDENTIFICATION</scope>
    <source>
        <tissue evidence="14">Whole Larva</tissue>
    </source>
</reference>
<keyword evidence="3 12" id="KW-0813">Transport</keyword>
<evidence type="ECO:0000256" key="1">
    <source>
        <dbReference type="ARBA" id="ARBA00004610"/>
    </source>
</evidence>
<keyword evidence="8 12" id="KW-1133">Transmembrane helix</keyword>
<keyword evidence="11 12" id="KW-0407">Ion channel</keyword>
<evidence type="ECO:0000256" key="4">
    <source>
        <dbReference type="ARBA" id="ARBA00022475"/>
    </source>
</evidence>
<evidence type="ECO:0000256" key="5">
    <source>
        <dbReference type="ARBA" id="ARBA00022692"/>
    </source>
</evidence>
<keyword evidence="13" id="KW-1185">Reference proteome</keyword>
<evidence type="ECO:0000256" key="12">
    <source>
        <dbReference type="RuleBase" id="RU010713"/>
    </source>
</evidence>
<dbReference type="PRINTS" id="PR01262">
    <property type="entry name" value="INNEXIN"/>
</dbReference>
<evidence type="ECO:0000256" key="11">
    <source>
        <dbReference type="ARBA" id="ARBA00023303"/>
    </source>
</evidence>
<gene>
    <name evidence="14" type="primary">LOC108568129</name>
    <name evidence="12" type="synonym">inx</name>
</gene>
<feature type="transmembrane region" description="Helical" evidence="12">
    <location>
        <begin position="23"/>
        <end position="42"/>
    </location>
</feature>
<accession>A0ABM1NCK2</accession>
<evidence type="ECO:0000256" key="3">
    <source>
        <dbReference type="ARBA" id="ARBA00022448"/>
    </source>
</evidence>
<comment type="similarity">
    <text evidence="12">Belongs to the pannexin family.</text>
</comment>
<keyword evidence="5 12" id="KW-0812">Transmembrane</keyword>
<name>A0ABM1NCK2_NICVS</name>
<feature type="transmembrane region" description="Helical" evidence="12">
    <location>
        <begin position="108"/>
        <end position="130"/>
    </location>
</feature>
<comment type="function">
    <text evidence="12">Structural component of the gap junctions.</text>
</comment>
<evidence type="ECO:0000313" key="13">
    <source>
        <dbReference type="Proteomes" id="UP000695000"/>
    </source>
</evidence>
<evidence type="ECO:0000256" key="10">
    <source>
        <dbReference type="ARBA" id="ARBA00023136"/>
    </source>
</evidence>
<keyword evidence="4" id="KW-1003">Cell membrane</keyword>
<feature type="transmembrane region" description="Helical" evidence="12">
    <location>
        <begin position="180"/>
        <end position="198"/>
    </location>
</feature>
<evidence type="ECO:0000256" key="6">
    <source>
        <dbReference type="ARBA" id="ARBA00022868"/>
    </source>
</evidence>
<dbReference type="PROSITE" id="PS51013">
    <property type="entry name" value="PANNEXIN"/>
    <property type="match status" value="1"/>
</dbReference>
<feature type="transmembrane region" description="Helical" evidence="12">
    <location>
        <begin position="267"/>
        <end position="294"/>
    </location>
</feature>
<dbReference type="RefSeq" id="XP_017784552.1">
    <property type="nucleotide sequence ID" value="XM_017929063.1"/>
</dbReference>
<evidence type="ECO:0000256" key="7">
    <source>
        <dbReference type="ARBA" id="ARBA00022949"/>
    </source>
</evidence>
<keyword evidence="9 12" id="KW-0406">Ion transport</keyword>
<evidence type="ECO:0000256" key="8">
    <source>
        <dbReference type="ARBA" id="ARBA00022989"/>
    </source>
</evidence>
<dbReference type="InterPro" id="IPR000990">
    <property type="entry name" value="Innexin"/>
</dbReference>
<dbReference type="Proteomes" id="UP000695000">
    <property type="component" value="Unplaced"/>
</dbReference>
<keyword evidence="10 12" id="KW-0472">Membrane</keyword>
<dbReference type="PANTHER" id="PTHR11893:SF40">
    <property type="entry name" value="INNEXIN SHAKING-B"/>
    <property type="match status" value="1"/>
</dbReference>
<organism evidence="13 14">
    <name type="scientific">Nicrophorus vespilloides</name>
    <name type="common">Boreal carrion beetle</name>
    <dbReference type="NCBI Taxonomy" id="110193"/>
    <lineage>
        <taxon>Eukaryota</taxon>
        <taxon>Metazoa</taxon>
        <taxon>Ecdysozoa</taxon>
        <taxon>Arthropoda</taxon>
        <taxon>Hexapoda</taxon>
        <taxon>Insecta</taxon>
        <taxon>Pterygota</taxon>
        <taxon>Neoptera</taxon>
        <taxon>Endopterygota</taxon>
        <taxon>Coleoptera</taxon>
        <taxon>Polyphaga</taxon>
        <taxon>Staphyliniformia</taxon>
        <taxon>Silphidae</taxon>
        <taxon>Nicrophorinae</taxon>
        <taxon>Nicrophorus</taxon>
    </lineage>
</organism>